<evidence type="ECO:0000313" key="3">
    <source>
        <dbReference type="Proteomes" id="UP000232721"/>
    </source>
</evidence>
<feature type="transmembrane region" description="Helical" evidence="1">
    <location>
        <begin position="45"/>
        <end position="61"/>
    </location>
</feature>
<keyword evidence="1" id="KW-0472">Membrane</keyword>
<name>A0ABM6Q0I3_9FLAO</name>
<evidence type="ECO:0000313" key="2">
    <source>
        <dbReference type="EMBL" id="AUC22534.1"/>
    </source>
</evidence>
<accession>A0ABM6Q0I3</accession>
<keyword evidence="3" id="KW-1185">Reference proteome</keyword>
<keyword evidence="1" id="KW-1133">Transmembrane helix</keyword>
<dbReference type="Proteomes" id="UP000232721">
    <property type="component" value="Chromosome"/>
</dbReference>
<evidence type="ECO:0000256" key="1">
    <source>
        <dbReference type="SAM" id="Phobius"/>
    </source>
</evidence>
<feature type="transmembrane region" description="Helical" evidence="1">
    <location>
        <begin position="67"/>
        <end position="85"/>
    </location>
</feature>
<evidence type="ECO:0008006" key="4">
    <source>
        <dbReference type="Google" id="ProtNLM"/>
    </source>
</evidence>
<sequence length="110" mass="12900">MVSITTFIIFLSFYLFYNTSKKTVKYDPKKSNIWIDKNIQLTKKIAFILLIISIILNIYLFGFGAGILIFFVILMTLGGLIILLFPMGYLNYKSVFYCFLVFLIFELFIF</sequence>
<gene>
    <name evidence="2" type="ORF">BTO15_10740</name>
</gene>
<reference evidence="2 3" key="1">
    <citation type="submission" date="2017-02" db="EMBL/GenBank/DDBJ databases">
        <title>Trade-off between light-utilization and light-protection in marine flavobacteria.</title>
        <authorList>
            <person name="Kumagai Y."/>
            <person name="Yoshizawa S."/>
            <person name="Kogure K."/>
            <person name="Iwasaki W."/>
        </authorList>
    </citation>
    <scope>NUCLEOTIDE SEQUENCE [LARGE SCALE GENOMIC DNA]</scope>
    <source>
        <strain evidence="2 3">KCTC 23670</strain>
    </source>
</reference>
<protein>
    <recommendedName>
        <fullName evidence="4">DUF3325 domain-containing protein</fullName>
    </recommendedName>
</protein>
<proteinExistence type="predicted"/>
<feature type="transmembrane region" description="Helical" evidence="1">
    <location>
        <begin position="6"/>
        <end position="24"/>
    </location>
</feature>
<keyword evidence="1" id="KW-0812">Transmembrane</keyword>
<dbReference type="EMBL" id="CP019336">
    <property type="protein sequence ID" value="AUC22534.1"/>
    <property type="molecule type" value="Genomic_DNA"/>
</dbReference>
<feature type="transmembrane region" description="Helical" evidence="1">
    <location>
        <begin position="92"/>
        <end position="109"/>
    </location>
</feature>
<organism evidence="2 3">
    <name type="scientific">Polaribacter sejongensis</name>
    <dbReference type="NCBI Taxonomy" id="985043"/>
    <lineage>
        <taxon>Bacteria</taxon>
        <taxon>Pseudomonadati</taxon>
        <taxon>Bacteroidota</taxon>
        <taxon>Flavobacteriia</taxon>
        <taxon>Flavobacteriales</taxon>
        <taxon>Flavobacteriaceae</taxon>
    </lineage>
</organism>